<comment type="caution">
    <text evidence="2">The sequence shown here is derived from an EMBL/GenBank/DDBJ whole genome shotgun (WGS) entry which is preliminary data.</text>
</comment>
<evidence type="ECO:0000256" key="1">
    <source>
        <dbReference type="SAM" id="MobiDB-lite"/>
    </source>
</evidence>
<feature type="region of interest" description="Disordered" evidence="1">
    <location>
        <begin position="1"/>
        <end position="66"/>
    </location>
</feature>
<evidence type="ECO:0000313" key="2">
    <source>
        <dbReference type="EMBL" id="MBW0530224.1"/>
    </source>
</evidence>
<reference evidence="2" key="1">
    <citation type="submission" date="2021-03" db="EMBL/GenBank/DDBJ databases">
        <title>Draft genome sequence of rust myrtle Austropuccinia psidii MF-1, a brazilian biotype.</title>
        <authorList>
            <person name="Quecine M.C."/>
            <person name="Pachon D.M.R."/>
            <person name="Bonatelli M.L."/>
            <person name="Correr F.H."/>
            <person name="Franceschini L.M."/>
            <person name="Leite T.F."/>
            <person name="Margarido G.R.A."/>
            <person name="Almeida C.A."/>
            <person name="Ferrarezi J.A."/>
            <person name="Labate C.A."/>
        </authorList>
    </citation>
    <scope>NUCLEOTIDE SEQUENCE</scope>
    <source>
        <strain evidence="2">MF-1</strain>
    </source>
</reference>
<accession>A0A9Q3F095</accession>
<name>A0A9Q3F095_9BASI</name>
<proteinExistence type="predicted"/>
<feature type="compositionally biased region" description="Basic and acidic residues" evidence="1">
    <location>
        <begin position="11"/>
        <end position="21"/>
    </location>
</feature>
<dbReference type="Proteomes" id="UP000765509">
    <property type="component" value="Unassembled WGS sequence"/>
</dbReference>
<gene>
    <name evidence="2" type="ORF">O181_069939</name>
</gene>
<feature type="compositionally biased region" description="Polar residues" evidence="1">
    <location>
        <begin position="27"/>
        <end position="36"/>
    </location>
</feature>
<organism evidence="2 3">
    <name type="scientific">Austropuccinia psidii MF-1</name>
    <dbReference type="NCBI Taxonomy" id="1389203"/>
    <lineage>
        <taxon>Eukaryota</taxon>
        <taxon>Fungi</taxon>
        <taxon>Dikarya</taxon>
        <taxon>Basidiomycota</taxon>
        <taxon>Pucciniomycotina</taxon>
        <taxon>Pucciniomycetes</taxon>
        <taxon>Pucciniales</taxon>
        <taxon>Sphaerophragmiaceae</taxon>
        <taxon>Austropuccinia</taxon>
    </lineage>
</organism>
<keyword evidence="3" id="KW-1185">Reference proteome</keyword>
<evidence type="ECO:0000313" key="3">
    <source>
        <dbReference type="Proteomes" id="UP000765509"/>
    </source>
</evidence>
<dbReference type="AlphaFoldDB" id="A0A9Q3F095"/>
<sequence length="143" mass="16011">MKPPPQGHVMDNPHHKEDIKPDAMLVNNATSPSQYQDGDDMSYSKKEALKQLPEASSWPKPSGKGEYDTRVDLPSIVGNFLHIKQTSSRIKFKLMSRKNQANIENTSHSGLTPNPVTSTNIFFPVPSTEIPHHQILPQLAESW</sequence>
<dbReference type="EMBL" id="AVOT02035809">
    <property type="protein sequence ID" value="MBW0530224.1"/>
    <property type="molecule type" value="Genomic_DNA"/>
</dbReference>
<protein>
    <submittedName>
        <fullName evidence="2">Uncharacterized protein</fullName>
    </submittedName>
</protein>